<evidence type="ECO:0000313" key="10">
    <source>
        <dbReference type="RefSeq" id="XP_012942994.1"/>
    </source>
</evidence>
<feature type="repeat" description="ANK" evidence="5">
    <location>
        <begin position="276"/>
        <end position="308"/>
    </location>
</feature>
<organism evidence="9 10">
    <name type="scientific">Aplysia californica</name>
    <name type="common">California sea hare</name>
    <dbReference type="NCBI Taxonomy" id="6500"/>
    <lineage>
        <taxon>Eukaryota</taxon>
        <taxon>Metazoa</taxon>
        <taxon>Spiralia</taxon>
        <taxon>Lophotrochozoa</taxon>
        <taxon>Mollusca</taxon>
        <taxon>Gastropoda</taxon>
        <taxon>Heterobranchia</taxon>
        <taxon>Euthyneura</taxon>
        <taxon>Tectipleura</taxon>
        <taxon>Aplysiida</taxon>
        <taxon>Aplysioidea</taxon>
        <taxon>Aplysiidae</taxon>
        <taxon>Aplysia</taxon>
    </lineage>
</organism>
<accession>A0ABM1A8R2</accession>
<feature type="compositionally biased region" description="Acidic residues" evidence="7">
    <location>
        <begin position="397"/>
        <end position="406"/>
    </location>
</feature>
<reference evidence="10" key="1">
    <citation type="submission" date="2025-08" db="UniProtKB">
        <authorList>
            <consortium name="RefSeq"/>
        </authorList>
    </citation>
    <scope>IDENTIFICATION</scope>
</reference>
<dbReference type="PROSITE" id="PS50297">
    <property type="entry name" value="ANK_REP_REGION"/>
    <property type="match status" value="4"/>
</dbReference>
<dbReference type="Pfam" id="PF12796">
    <property type="entry name" value="Ank_2"/>
    <property type="match status" value="2"/>
</dbReference>
<evidence type="ECO:0000256" key="4">
    <source>
        <dbReference type="ARBA" id="ARBA00023175"/>
    </source>
</evidence>
<evidence type="ECO:0000256" key="2">
    <source>
        <dbReference type="ARBA" id="ARBA00022840"/>
    </source>
</evidence>
<evidence type="ECO:0000256" key="6">
    <source>
        <dbReference type="PROSITE-ProRule" id="PRU00782"/>
    </source>
</evidence>
<dbReference type="InterPro" id="IPR002110">
    <property type="entry name" value="Ankyrin_rpt"/>
</dbReference>
<keyword evidence="4" id="KW-0505">Motor protein</keyword>
<dbReference type="PRINTS" id="PR01415">
    <property type="entry name" value="ANKYRIN"/>
</dbReference>
<keyword evidence="1" id="KW-0547">Nucleotide-binding</keyword>
<dbReference type="RefSeq" id="XP_012942994.1">
    <property type="nucleotide sequence ID" value="XM_013087540.2"/>
</dbReference>
<dbReference type="SUPFAM" id="SSF48403">
    <property type="entry name" value="Ankyrin repeat"/>
    <property type="match status" value="1"/>
</dbReference>
<comment type="caution">
    <text evidence="6">Lacks conserved residue(s) required for the propagation of feature annotation.</text>
</comment>
<evidence type="ECO:0000313" key="9">
    <source>
        <dbReference type="Proteomes" id="UP000694888"/>
    </source>
</evidence>
<feature type="compositionally biased region" description="Basic and acidic residues" evidence="7">
    <location>
        <begin position="41"/>
        <end position="61"/>
    </location>
</feature>
<keyword evidence="3 6" id="KW-0518">Myosin</keyword>
<dbReference type="Proteomes" id="UP000694888">
    <property type="component" value="Unplaced"/>
</dbReference>
<dbReference type="InterPro" id="IPR036770">
    <property type="entry name" value="Ankyrin_rpt-contain_sf"/>
</dbReference>
<dbReference type="PANTHER" id="PTHR47335:SF1">
    <property type="entry name" value="UNCONVENTIONAL MYOSIN-XVI"/>
    <property type="match status" value="1"/>
</dbReference>
<keyword evidence="6" id="KW-0009">Actin-binding</keyword>
<protein>
    <submittedName>
        <fullName evidence="10">Unconventional myosin-XVI</fullName>
    </submittedName>
</protein>
<keyword evidence="2" id="KW-0067">ATP-binding</keyword>
<dbReference type="Gene3D" id="3.40.850.10">
    <property type="entry name" value="Kinesin motor domain"/>
    <property type="match status" value="1"/>
</dbReference>
<feature type="compositionally biased region" description="Polar residues" evidence="7">
    <location>
        <begin position="364"/>
        <end position="377"/>
    </location>
</feature>
<gene>
    <name evidence="10" type="primary">LOC106012993</name>
</gene>
<evidence type="ECO:0000256" key="5">
    <source>
        <dbReference type="PROSITE-ProRule" id="PRU00023"/>
    </source>
</evidence>
<feature type="non-terminal residue" evidence="10">
    <location>
        <position position="493"/>
    </location>
</feature>
<feature type="domain" description="Myosin motor" evidence="8">
    <location>
        <begin position="452"/>
        <end position="493"/>
    </location>
</feature>
<dbReference type="Gene3D" id="1.25.40.20">
    <property type="entry name" value="Ankyrin repeat-containing domain"/>
    <property type="match status" value="2"/>
</dbReference>
<dbReference type="PROSITE" id="PS50088">
    <property type="entry name" value="ANK_REPEAT"/>
    <property type="match status" value="4"/>
</dbReference>
<name>A0ABM1A8R2_APLCA</name>
<feature type="region of interest" description="Disordered" evidence="7">
    <location>
        <begin position="41"/>
        <end position="74"/>
    </location>
</feature>
<dbReference type="InterPro" id="IPR052838">
    <property type="entry name" value="Myosin-XVI"/>
</dbReference>
<evidence type="ECO:0000256" key="3">
    <source>
        <dbReference type="ARBA" id="ARBA00023123"/>
    </source>
</evidence>
<feature type="repeat" description="ANK" evidence="5">
    <location>
        <begin position="243"/>
        <end position="275"/>
    </location>
</feature>
<evidence type="ECO:0000259" key="8">
    <source>
        <dbReference type="PROSITE" id="PS51456"/>
    </source>
</evidence>
<keyword evidence="5" id="KW-0040">ANK repeat</keyword>
<feature type="compositionally biased region" description="Basic and acidic residues" evidence="7">
    <location>
        <begin position="407"/>
        <end position="417"/>
    </location>
</feature>
<sequence length="493" mass="54820">MSSGVEGPGSNLLPQSERYKMNKQIRQQQVENYLQFITTEEKDHAGMTKDKKDKKNKEKEKDKKKKKKSEGAKEKRGVKFKRELCLQSYVEELDEKQVMAAIKEGADLNFIIGNGVSLLHKACVEGSPQMVELLLKGGANVNCQDDDWWTPLHAACYQDNVETVQLLLQAGANPTLLDIDGNFALDHCVKDTESWALVIQRMEQLGVTSEKMRKLRSEQIRRLENEVKTSVQLAADIDRPLFDGVTVLHIASANGFVRLVHNLLKKGANVAVVDNAGFTPLHCAAKFGQVRTTEILISHGADVGAKDYQGNRVIDVTSCEQIQTMLLSSGVQNRRTVTSLVSGNTGSDDEADDGGYETPADMGSITSKMLYSPQTPMSKADRLSEARRLQDTHTSPTEEEDEAGQETEDKNKNKMEDGESGAARDEEDEDIYYSCIWAAAESSEMVQLPERVTNDDLTELAVMDEMAILNAVIDRYTDKRIYTYVGDILIAVN</sequence>
<dbReference type="PANTHER" id="PTHR47335">
    <property type="entry name" value="UNCONVENTIONAL MYOSIN-XVI"/>
    <property type="match status" value="1"/>
</dbReference>
<dbReference type="InterPro" id="IPR001609">
    <property type="entry name" value="Myosin_head_motor_dom-like"/>
</dbReference>
<proteinExistence type="inferred from homology"/>
<evidence type="ECO:0000256" key="7">
    <source>
        <dbReference type="SAM" id="MobiDB-lite"/>
    </source>
</evidence>
<dbReference type="PROSITE" id="PS51456">
    <property type="entry name" value="MYOSIN_MOTOR"/>
    <property type="match status" value="1"/>
</dbReference>
<dbReference type="SMART" id="SM00248">
    <property type="entry name" value="ANK"/>
    <property type="match status" value="5"/>
</dbReference>
<feature type="region of interest" description="Disordered" evidence="7">
    <location>
        <begin position="1"/>
        <end position="24"/>
    </location>
</feature>
<dbReference type="InterPro" id="IPR036961">
    <property type="entry name" value="Kinesin_motor_dom_sf"/>
</dbReference>
<dbReference type="GeneID" id="106012993"/>
<keyword evidence="9" id="KW-1185">Reference proteome</keyword>
<dbReference type="InterPro" id="IPR027417">
    <property type="entry name" value="P-loop_NTPase"/>
</dbReference>
<feature type="repeat" description="ANK" evidence="5">
    <location>
        <begin position="147"/>
        <end position="179"/>
    </location>
</feature>
<evidence type="ECO:0000256" key="1">
    <source>
        <dbReference type="ARBA" id="ARBA00022741"/>
    </source>
</evidence>
<dbReference type="SUPFAM" id="SSF52540">
    <property type="entry name" value="P-loop containing nucleoside triphosphate hydrolases"/>
    <property type="match status" value="1"/>
</dbReference>
<feature type="repeat" description="ANK" evidence="5">
    <location>
        <begin position="114"/>
        <end position="146"/>
    </location>
</feature>
<feature type="compositionally biased region" description="Basic and acidic residues" evidence="7">
    <location>
        <begin position="379"/>
        <end position="391"/>
    </location>
</feature>
<feature type="region of interest" description="Disordered" evidence="7">
    <location>
        <begin position="340"/>
        <end position="426"/>
    </location>
</feature>
<comment type="similarity">
    <text evidence="6">Belongs to the TRAFAC class myosin-kinesin ATPase superfamily. Myosin family.</text>
</comment>